<dbReference type="Pfam" id="PF09949">
    <property type="entry name" value="APP1_cat"/>
    <property type="match status" value="1"/>
</dbReference>
<dbReference type="AlphaFoldDB" id="A0A9P4NS88"/>
<keyword evidence="3" id="KW-1185">Reference proteome</keyword>
<protein>
    <recommendedName>
        <fullName evidence="1">Phosphatidate phosphatase APP1 catalytic domain-containing protein</fullName>
    </recommendedName>
</protein>
<comment type="caution">
    <text evidence="2">The sequence shown here is derived from an EMBL/GenBank/DDBJ whole genome shotgun (WGS) entry which is preliminary data.</text>
</comment>
<organism evidence="2 3">
    <name type="scientific">Tothia fuscella</name>
    <dbReference type="NCBI Taxonomy" id="1048955"/>
    <lineage>
        <taxon>Eukaryota</taxon>
        <taxon>Fungi</taxon>
        <taxon>Dikarya</taxon>
        <taxon>Ascomycota</taxon>
        <taxon>Pezizomycotina</taxon>
        <taxon>Dothideomycetes</taxon>
        <taxon>Pleosporomycetidae</taxon>
        <taxon>Venturiales</taxon>
        <taxon>Cylindrosympodiaceae</taxon>
        <taxon>Tothia</taxon>
    </lineage>
</organism>
<evidence type="ECO:0000313" key="3">
    <source>
        <dbReference type="Proteomes" id="UP000800235"/>
    </source>
</evidence>
<evidence type="ECO:0000313" key="2">
    <source>
        <dbReference type="EMBL" id="KAF2430498.1"/>
    </source>
</evidence>
<name>A0A9P4NS88_9PEZI</name>
<dbReference type="PANTHER" id="PTHR28208:SF1">
    <property type="entry name" value="FILAMENT ORGANIZATION PROTEIN APP1-LIKE, PUTATIVE (AFU_ORTHOLOGUE AFUA_1G06650)-RELATED"/>
    <property type="match status" value="1"/>
</dbReference>
<evidence type="ECO:0000259" key="1">
    <source>
        <dbReference type="Pfam" id="PF09949"/>
    </source>
</evidence>
<dbReference type="GO" id="GO:0030479">
    <property type="term" value="C:actin cortical patch"/>
    <property type="evidence" value="ECO:0007669"/>
    <property type="project" value="TreeGrafter"/>
</dbReference>
<feature type="domain" description="Phosphatidate phosphatase APP1 catalytic" evidence="1">
    <location>
        <begin position="204"/>
        <end position="356"/>
    </location>
</feature>
<gene>
    <name evidence="2" type="ORF">EJ08DRAFT_235588</name>
</gene>
<proteinExistence type="predicted"/>
<accession>A0A9P4NS88</accession>
<dbReference type="OrthoDB" id="414243at2759"/>
<sequence>MESFKNAAVQRFEETQAEKDWRKKEGFNDIEAKMPSLKTIRGSSSLLDNVTSYLGKNNPFTHPVNSKEHSVWLFDNTAYQAGEGQPWKAEVTAAYFQKGSGKDESKVVANLAEVLGCAEDEVAKETIAKRMQPLMDSIVPAHTCQIKLAGSQVVKLGPSDRDGISRNSVVFSDAHKDGQTITSNAIGLESATPLTTTFADTTGWAVISDIDDTIKRTMTSSPLGILRTTFVEEPEPIAGMPELYKHIQSALDTPPFWYLSASPYNLYPFLRAFRESHYPPGTMILREASWMNLAGFLTSLTQGTEAYKVSRMETVQKAFPKRKFLLIGDSTQSDPEAYGDIARKYPGFVGAIFIRKVENVEPVNESEKNSPERFEKAFKDVPKNIWTIFENPQELYAKIDALEKIA</sequence>
<dbReference type="GO" id="GO:0008195">
    <property type="term" value="F:phosphatidate phosphatase activity"/>
    <property type="evidence" value="ECO:0007669"/>
    <property type="project" value="InterPro"/>
</dbReference>
<dbReference type="Proteomes" id="UP000800235">
    <property type="component" value="Unassembled WGS sequence"/>
</dbReference>
<dbReference type="InterPro" id="IPR019236">
    <property type="entry name" value="APP1_cat"/>
</dbReference>
<dbReference type="PANTHER" id="PTHR28208">
    <property type="entry name" value="PHOSPHATIDATE PHOSPHATASE APP1"/>
    <property type="match status" value="1"/>
</dbReference>
<reference evidence="2" key="1">
    <citation type="journal article" date="2020" name="Stud. Mycol.">
        <title>101 Dothideomycetes genomes: a test case for predicting lifestyles and emergence of pathogens.</title>
        <authorList>
            <person name="Haridas S."/>
            <person name="Albert R."/>
            <person name="Binder M."/>
            <person name="Bloem J."/>
            <person name="Labutti K."/>
            <person name="Salamov A."/>
            <person name="Andreopoulos B."/>
            <person name="Baker S."/>
            <person name="Barry K."/>
            <person name="Bills G."/>
            <person name="Bluhm B."/>
            <person name="Cannon C."/>
            <person name="Castanera R."/>
            <person name="Culley D."/>
            <person name="Daum C."/>
            <person name="Ezra D."/>
            <person name="Gonzalez J."/>
            <person name="Henrissat B."/>
            <person name="Kuo A."/>
            <person name="Liang C."/>
            <person name="Lipzen A."/>
            <person name="Lutzoni F."/>
            <person name="Magnuson J."/>
            <person name="Mondo S."/>
            <person name="Nolan M."/>
            <person name="Ohm R."/>
            <person name="Pangilinan J."/>
            <person name="Park H.-J."/>
            <person name="Ramirez L."/>
            <person name="Alfaro M."/>
            <person name="Sun H."/>
            <person name="Tritt A."/>
            <person name="Yoshinaga Y."/>
            <person name="Zwiers L.-H."/>
            <person name="Turgeon B."/>
            <person name="Goodwin S."/>
            <person name="Spatafora J."/>
            <person name="Crous P."/>
            <person name="Grigoriev I."/>
        </authorList>
    </citation>
    <scope>NUCLEOTIDE SEQUENCE</scope>
    <source>
        <strain evidence="2">CBS 130266</strain>
    </source>
</reference>
<dbReference type="EMBL" id="MU007038">
    <property type="protein sequence ID" value="KAF2430498.1"/>
    <property type="molecule type" value="Genomic_DNA"/>
</dbReference>
<dbReference type="InterPro" id="IPR052935">
    <property type="entry name" value="Mg2+_PAP"/>
</dbReference>